<evidence type="ECO:0000256" key="3">
    <source>
        <dbReference type="ARBA" id="ARBA00022679"/>
    </source>
</evidence>
<dbReference type="InterPro" id="IPR001296">
    <property type="entry name" value="Glyco_trans_1"/>
</dbReference>
<dbReference type="SUPFAM" id="SSF53955">
    <property type="entry name" value="Lysozyme-like"/>
    <property type="match status" value="1"/>
</dbReference>
<name>A0A385DJ34_9ACTN</name>
<dbReference type="InterPro" id="IPR010618">
    <property type="entry name" value="RPF"/>
</dbReference>
<keyword evidence="3 7" id="KW-0808">Transferase</keyword>
<organism evidence="7 8">
    <name type="scientific">Streptomyces koyangensis</name>
    <dbReference type="NCBI Taxonomy" id="188770"/>
    <lineage>
        <taxon>Bacteria</taxon>
        <taxon>Bacillati</taxon>
        <taxon>Actinomycetota</taxon>
        <taxon>Actinomycetes</taxon>
        <taxon>Kitasatosporales</taxon>
        <taxon>Streptomycetaceae</taxon>
        <taxon>Streptomyces</taxon>
        <taxon>Streptomyces aurantiacus group</taxon>
    </lineage>
</organism>
<dbReference type="Gene3D" id="3.40.50.2000">
    <property type="entry name" value="Glycogen Phosphorylase B"/>
    <property type="match status" value="2"/>
</dbReference>
<dbReference type="Proteomes" id="UP000259636">
    <property type="component" value="Chromosome"/>
</dbReference>
<protein>
    <recommendedName>
        <fullName evidence="2">D-inositol 3-phosphate glycosyltransferase</fullName>
    </recommendedName>
</protein>
<evidence type="ECO:0000259" key="5">
    <source>
        <dbReference type="Pfam" id="PF00534"/>
    </source>
</evidence>
<dbReference type="GO" id="GO:0016757">
    <property type="term" value="F:glycosyltransferase activity"/>
    <property type="evidence" value="ECO:0007669"/>
    <property type="project" value="UniProtKB-KW"/>
</dbReference>
<feature type="domain" description="Glycosyl transferase family 1" evidence="5">
    <location>
        <begin position="445"/>
        <end position="596"/>
    </location>
</feature>
<dbReference type="AlphaFoldDB" id="A0A385DJ34"/>
<dbReference type="Pfam" id="PF00534">
    <property type="entry name" value="Glycos_transf_1"/>
    <property type="match status" value="1"/>
</dbReference>
<keyword evidence="4" id="KW-0378">Hydrolase</keyword>
<dbReference type="CDD" id="cd00118">
    <property type="entry name" value="LysM"/>
    <property type="match status" value="1"/>
</dbReference>
<dbReference type="PANTHER" id="PTHR12526">
    <property type="entry name" value="GLYCOSYLTRANSFERASE"/>
    <property type="match status" value="1"/>
</dbReference>
<dbReference type="Pfam" id="PF06737">
    <property type="entry name" value="Transglycosylas"/>
    <property type="match status" value="1"/>
</dbReference>
<comment type="similarity">
    <text evidence="1">Belongs to the transglycosylase family. Rpf subfamily.</text>
</comment>
<dbReference type="CDD" id="cd13925">
    <property type="entry name" value="RPF"/>
    <property type="match status" value="1"/>
</dbReference>
<dbReference type="Gene3D" id="1.10.530.10">
    <property type="match status" value="1"/>
</dbReference>
<sequence>MPHLLAAALAAPALLAPEHGHAHRADPAETPDCRSAPWPWGCVADCESDGRWNADTGNGCYGGLQFAPATWREFGGERYAPSAHLATADEQIAVGRDVPRVRGWEAWPSCAQRYGPAGRAHTVEPGDTLTSVAARFRVPGGMDALYRPNEETVGPGPDRLAVGVLPALPPCRPAALPPCRPAPARGLMDSPGERFPTSGVNTASFMAQDDDEANPCRTRPVLLPGQADMTPCAGKDGTAPPMRISFLIHNAYGLGGTIRATHNLAAGLAEQHEVEIVSVFRHREKPFLDHHPHVTLRHLVDTRTGTPGYEGDHPEHAIAAEDFPREDHQYHAYSMLTDRRIRAHLGAAGADVVVTTRPGLTHHLARQGAAGAVRVGQEHLGLSAHTPALRRRLRAVYPRLDALTTATEADARNHRDKLRLPGVQVAVLPNAVPDPAGPPADPAARRIVAAGRLVPVKRYELLIRAFARVHALHPEWSLDICGGGERRAALAELVEELGLTGHVRLRGAVNPMEDAWTGGSVAAVSSSWESFGMTVVEAMRCGVPVVAVDCPHGPREIITDGVDGLLVRSAAPDALADALLSLVGDENLRRSMGRAALANAARYSPAVVAERCSDLLTSLVARRGRSGAAARLRGSAHRVRGAALSTAFALRDTSRDLRAALAPGGAA</sequence>
<dbReference type="EMBL" id="CP031742">
    <property type="protein sequence ID" value="AXQ57949.1"/>
    <property type="molecule type" value="Genomic_DNA"/>
</dbReference>
<dbReference type="SMR" id="A0A385DJ34"/>
<evidence type="ECO:0000313" key="8">
    <source>
        <dbReference type="Proteomes" id="UP000259636"/>
    </source>
</evidence>
<dbReference type="KEGG" id="sky:D0C37_27355"/>
<evidence type="ECO:0000256" key="2">
    <source>
        <dbReference type="ARBA" id="ARBA00021292"/>
    </source>
</evidence>
<evidence type="ECO:0000313" key="7">
    <source>
        <dbReference type="EMBL" id="AXQ57949.1"/>
    </source>
</evidence>
<gene>
    <name evidence="7" type="ORF">D0C37_27355</name>
</gene>
<evidence type="ECO:0000256" key="1">
    <source>
        <dbReference type="ARBA" id="ARBA00010830"/>
    </source>
</evidence>
<dbReference type="InterPro" id="IPR018392">
    <property type="entry name" value="LysM"/>
</dbReference>
<evidence type="ECO:0000259" key="6">
    <source>
        <dbReference type="Pfam" id="PF06737"/>
    </source>
</evidence>
<dbReference type="InterPro" id="IPR023346">
    <property type="entry name" value="Lysozyme-like_dom_sf"/>
</dbReference>
<dbReference type="SUPFAM" id="SSF53756">
    <property type="entry name" value="UDP-Glycosyltransferase/glycogen phosphorylase"/>
    <property type="match status" value="1"/>
</dbReference>
<reference evidence="7 8" key="1">
    <citation type="submission" date="2018-08" db="EMBL/GenBank/DDBJ databases">
        <authorList>
            <person name="Ferrada E.E."/>
            <person name="Latorre B.A."/>
        </authorList>
    </citation>
    <scope>NUCLEOTIDE SEQUENCE [LARGE SCALE GENOMIC DNA]</scope>
    <source>
        <strain evidence="7 8">VK-A60T</strain>
    </source>
</reference>
<feature type="domain" description="Resuscitation-promoting factor core lysozyme-like" evidence="6">
    <location>
        <begin position="40"/>
        <end position="110"/>
    </location>
</feature>
<accession>A0A385DJ34</accession>
<dbReference type="GO" id="GO:0016787">
    <property type="term" value="F:hydrolase activity"/>
    <property type="evidence" value="ECO:0007669"/>
    <property type="project" value="UniProtKB-KW"/>
</dbReference>
<evidence type="ECO:0000256" key="4">
    <source>
        <dbReference type="ARBA" id="ARBA00022801"/>
    </source>
</evidence>
<dbReference type="PANTHER" id="PTHR12526:SF627">
    <property type="entry name" value="D-RHAMNOSYLTRANSFERASE WBPZ"/>
    <property type="match status" value="1"/>
</dbReference>
<proteinExistence type="inferred from homology"/>